<proteinExistence type="predicted"/>
<feature type="compositionally biased region" description="Gly residues" evidence="1">
    <location>
        <begin position="144"/>
        <end position="153"/>
    </location>
</feature>
<protein>
    <submittedName>
        <fullName evidence="2">Uncharacterized protein</fullName>
    </submittedName>
</protein>
<name>A0A368RPH4_SETIT</name>
<organism evidence="2">
    <name type="scientific">Setaria italica</name>
    <name type="common">Foxtail millet</name>
    <name type="synonym">Panicum italicum</name>
    <dbReference type="NCBI Taxonomy" id="4555"/>
    <lineage>
        <taxon>Eukaryota</taxon>
        <taxon>Viridiplantae</taxon>
        <taxon>Streptophyta</taxon>
        <taxon>Embryophyta</taxon>
        <taxon>Tracheophyta</taxon>
        <taxon>Spermatophyta</taxon>
        <taxon>Magnoliopsida</taxon>
        <taxon>Liliopsida</taxon>
        <taxon>Poales</taxon>
        <taxon>Poaceae</taxon>
        <taxon>PACMAD clade</taxon>
        <taxon>Panicoideae</taxon>
        <taxon>Panicodae</taxon>
        <taxon>Paniceae</taxon>
        <taxon>Cenchrinae</taxon>
        <taxon>Setaria</taxon>
    </lineage>
</organism>
<evidence type="ECO:0000256" key="1">
    <source>
        <dbReference type="SAM" id="MobiDB-lite"/>
    </source>
</evidence>
<accession>A0A368RPH4</accession>
<gene>
    <name evidence="2" type="ORF">SETIT_6G223500v2</name>
</gene>
<dbReference type="EMBL" id="CM003533">
    <property type="protein sequence ID" value="RCV32008.1"/>
    <property type="molecule type" value="Genomic_DNA"/>
</dbReference>
<evidence type="ECO:0000313" key="2">
    <source>
        <dbReference type="EMBL" id="RCV32008.1"/>
    </source>
</evidence>
<feature type="compositionally biased region" description="Low complexity" evidence="1">
    <location>
        <begin position="96"/>
        <end position="107"/>
    </location>
</feature>
<sequence>MLIVSPRTADEPGKIGVSPIPSPLFVYPRFLASAVRSATSRARPESPTPPPWLLRRLCDQPPQNMSPLLLGSVQGWCGSSARGAVHFGSTPRRPKLPAAARNLAPPAGRSPPPSAASQRRPGPWPPPPPLPEDGFMDEVEEGTGEQGSSGGPVRGLDAVAAGRTSSFKPYHFLPRGITLV</sequence>
<feature type="compositionally biased region" description="Pro residues" evidence="1">
    <location>
        <begin position="122"/>
        <end position="131"/>
    </location>
</feature>
<reference evidence="2" key="1">
    <citation type="journal article" date="2012" name="Nat. Biotechnol.">
        <title>Reference genome sequence of the model plant Setaria.</title>
        <authorList>
            <person name="Bennetzen J.L."/>
            <person name="Schmutz J."/>
            <person name="Wang H."/>
            <person name="Percifield R."/>
            <person name="Hawkins J."/>
            <person name="Pontaroli A.C."/>
            <person name="Estep M."/>
            <person name="Feng L."/>
            <person name="Vaughn J.N."/>
            <person name="Grimwood J."/>
            <person name="Jenkins J."/>
            <person name="Barry K."/>
            <person name="Lindquist E."/>
            <person name="Hellsten U."/>
            <person name="Deshpande S."/>
            <person name="Wang X."/>
            <person name="Wu X."/>
            <person name="Mitros T."/>
            <person name="Triplett J."/>
            <person name="Yang X."/>
            <person name="Ye C.Y."/>
            <person name="Mauro-Herrera M."/>
            <person name="Wang L."/>
            <person name="Li P."/>
            <person name="Sharma M."/>
            <person name="Sharma R."/>
            <person name="Ronald P.C."/>
            <person name="Panaud O."/>
            <person name="Kellogg E.A."/>
            <person name="Brutnell T.P."/>
            <person name="Doust A.N."/>
            <person name="Tuskan G.A."/>
            <person name="Rokhsar D."/>
            <person name="Devos K.M."/>
        </authorList>
    </citation>
    <scope>NUCLEOTIDE SEQUENCE [LARGE SCALE GENOMIC DNA]</scope>
    <source>
        <strain evidence="2">Yugu1</strain>
    </source>
</reference>
<feature type="compositionally biased region" description="Acidic residues" evidence="1">
    <location>
        <begin position="134"/>
        <end position="143"/>
    </location>
</feature>
<dbReference type="AlphaFoldDB" id="A0A368RPH4"/>
<feature type="region of interest" description="Disordered" evidence="1">
    <location>
        <begin position="81"/>
        <end position="157"/>
    </location>
</feature>
<reference evidence="2" key="2">
    <citation type="submission" date="2015-07" db="EMBL/GenBank/DDBJ databases">
        <authorList>
            <person name="Noorani M."/>
        </authorList>
    </citation>
    <scope>NUCLEOTIDE SEQUENCE</scope>
    <source>
        <strain evidence="2">Yugu1</strain>
    </source>
</reference>